<evidence type="ECO:0008006" key="3">
    <source>
        <dbReference type="Google" id="ProtNLM"/>
    </source>
</evidence>
<keyword evidence="2" id="KW-1185">Reference proteome</keyword>
<gene>
    <name evidence="1" type="ORF">I7822_26640</name>
</gene>
<dbReference type="EMBL" id="JAGDEL010000032">
    <property type="protein sequence ID" value="MBO1515201.1"/>
    <property type="molecule type" value="Genomic_DNA"/>
</dbReference>
<accession>A0ABS3NAX9</accession>
<proteinExistence type="predicted"/>
<name>A0ABS3NAX9_9BACI</name>
<organism evidence="1 2">
    <name type="scientific">Metabacillus bambusae</name>
    <dbReference type="NCBI Taxonomy" id="2795218"/>
    <lineage>
        <taxon>Bacteria</taxon>
        <taxon>Bacillati</taxon>
        <taxon>Bacillota</taxon>
        <taxon>Bacilli</taxon>
        <taxon>Bacillales</taxon>
        <taxon>Bacillaceae</taxon>
        <taxon>Metabacillus</taxon>
    </lineage>
</organism>
<reference evidence="1 2" key="1">
    <citation type="submission" date="2021-03" db="EMBL/GenBank/DDBJ databases">
        <title>Whole genome sequence of Metabacillus bambusae BG109.</title>
        <authorList>
            <person name="Jeong J.W."/>
        </authorList>
    </citation>
    <scope>NUCLEOTIDE SEQUENCE [LARGE SCALE GENOMIC DNA]</scope>
    <source>
        <strain evidence="1 2">BG109</strain>
    </source>
</reference>
<dbReference type="RefSeq" id="WP_207982085.1">
    <property type="nucleotide sequence ID" value="NZ_JAGDEL010000032.1"/>
</dbReference>
<evidence type="ECO:0000313" key="1">
    <source>
        <dbReference type="EMBL" id="MBO1515201.1"/>
    </source>
</evidence>
<sequence length="137" mass="16493">MNQHFIAIKTFEHHIECFCPDGDHSGEIIIKNGDIFEVSKERKYVIDHGWYCWVIINNYYSFYMSLDALDQFFKKEYILSRLDIELKLNYLNFRINLSLDEGDEISFKYHTKFLKGLNGLKMKLDNYINYIEENQLI</sequence>
<dbReference type="Proteomes" id="UP000663981">
    <property type="component" value="Unassembled WGS sequence"/>
</dbReference>
<evidence type="ECO:0000313" key="2">
    <source>
        <dbReference type="Proteomes" id="UP000663981"/>
    </source>
</evidence>
<protein>
    <recommendedName>
        <fullName evidence="3">YokE-like PH domain-containing protein</fullName>
    </recommendedName>
</protein>
<comment type="caution">
    <text evidence="1">The sequence shown here is derived from an EMBL/GenBank/DDBJ whole genome shotgun (WGS) entry which is preliminary data.</text>
</comment>